<keyword evidence="1" id="KW-1133">Transmembrane helix</keyword>
<feature type="transmembrane region" description="Helical" evidence="1">
    <location>
        <begin position="144"/>
        <end position="172"/>
    </location>
</feature>
<dbReference type="GeneID" id="41339186"/>
<protein>
    <submittedName>
        <fullName evidence="2">EpsG family protein</fullName>
    </submittedName>
</protein>
<dbReference type="AlphaFoldDB" id="A0A553IH52"/>
<dbReference type="RefSeq" id="WP_012242981.1">
    <property type="nucleotide sequence ID" value="NZ_JACAOE010000001.1"/>
</dbReference>
<keyword evidence="1" id="KW-0812">Transmembrane</keyword>
<gene>
    <name evidence="2" type="ORF">FNV44_00400</name>
</gene>
<accession>A0A553IH52</accession>
<feature type="transmembrane region" description="Helical" evidence="1">
    <location>
        <begin position="333"/>
        <end position="351"/>
    </location>
</feature>
<keyword evidence="1" id="KW-0472">Membrane</keyword>
<comment type="caution">
    <text evidence="2">The sequence shown here is derived from an EMBL/GenBank/DDBJ whole genome shotgun (WGS) entry which is preliminary data.</text>
</comment>
<evidence type="ECO:0000313" key="2">
    <source>
        <dbReference type="EMBL" id="TRX99534.1"/>
    </source>
</evidence>
<dbReference type="EMBL" id="VKID01000001">
    <property type="protein sequence ID" value="TRX99534.1"/>
    <property type="molecule type" value="Genomic_DNA"/>
</dbReference>
<feature type="transmembrane region" description="Helical" evidence="1">
    <location>
        <begin position="233"/>
        <end position="252"/>
    </location>
</feature>
<feature type="transmembrane region" description="Helical" evidence="1">
    <location>
        <begin position="66"/>
        <end position="85"/>
    </location>
</feature>
<dbReference type="Proteomes" id="UP000315938">
    <property type="component" value="Unassembled WGS sequence"/>
</dbReference>
<feature type="transmembrane region" description="Helical" evidence="1">
    <location>
        <begin position="273"/>
        <end position="291"/>
    </location>
</feature>
<name>A0A553IH52_ACHLA</name>
<feature type="transmembrane region" description="Helical" evidence="1">
    <location>
        <begin position="16"/>
        <end position="33"/>
    </location>
</feature>
<organism evidence="2 3">
    <name type="scientific">Acholeplasma laidlawii</name>
    <dbReference type="NCBI Taxonomy" id="2148"/>
    <lineage>
        <taxon>Bacteria</taxon>
        <taxon>Bacillati</taxon>
        <taxon>Mycoplasmatota</taxon>
        <taxon>Mollicutes</taxon>
        <taxon>Acholeplasmatales</taxon>
        <taxon>Acholeplasmataceae</taxon>
        <taxon>Acholeplasma</taxon>
    </lineage>
</organism>
<feature type="transmembrane region" description="Helical" evidence="1">
    <location>
        <begin position="178"/>
        <end position="197"/>
    </location>
</feature>
<sequence length="369" mass="43364">MNPNNILINRNDLKNLLLVILILILGVGVTNNFDYEAYSMSYSNLIETNFEKGYRFIENFFYSKGVHFNLFKAIIIGTSIFIILKLSNRYLPKKSKYIYYIIFMIYPLSFFAYSLRTTIATAFLYIGIILLIEKVRFSNLLFILLIYLASLFHISIVFFGIYLIIPILTKFINNRKDILTFNLVFTVIISLMIILSLNEVLLQYFIDLIWGLLSGIFNISSAKEDYITISGNYGYLLFVISNVLFFITFIIIKNYILKYKYTELDKLESNKKKYIFIEYAYLISLILFFLAPLLKVNTEFSRIYKIIFPIFISASILGVSIMKRCKERTIVKILIVITTVYCFIIYVLPYFHDILLPMITDNWIFTKLK</sequence>
<feature type="transmembrane region" description="Helical" evidence="1">
    <location>
        <begin position="97"/>
        <end position="113"/>
    </location>
</feature>
<dbReference type="Pfam" id="PF14897">
    <property type="entry name" value="EpsG"/>
    <property type="match status" value="1"/>
</dbReference>
<reference evidence="2 3" key="1">
    <citation type="submission" date="2019-07" db="EMBL/GenBank/DDBJ databases">
        <title>Genome sequence of Acholeplasma laidlawii strain with increased resistance to erythromycin.</title>
        <authorList>
            <person name="Medvedeva E.S."/>
            <person name="Baranova N.B."/>
            <person name="Siniagina M.N."/>
            <person name="Mouzykantov A."/>
            <person name="Chernova O.A."/>
            <person name="Chernov V.M."/>
        </authorList>
    </citation>
    <scope>NUCLEOTIDE SEQUENCE [LARGE SCALE GENOMIC DNA]</scope>
    <source>
        <strain evidence="2 3">PG8REry</strain>
    </source>
</reference>
<evidence type="ECO:0000313" key="3">
    <source>
        <dbReference type="Proteomes" id="UP000315938"/>
    </source>
</evidence>
<dbReference type="InterPro" id="IPR049458">
    <property type="entry name" value="EpsG-like"/>
</dbReference>
<feature type="transmembrane region" description="Helical" evidence="1">
    <location>
        <begin position="303"/>
        <end position="321"/>
    </location>
</feature>
<evidence type="ECO:0000256" key="1">
    <source>
        <dbReference type="SAM" id="Phobius"/>
    </source>
</evidence>
<proteinExistence type="predicted"/>